<name>A0AAN5DD61_9BILA</name>
<dbReference type="EMBL" id="BTRK01000006">
    <property type="protein sequence ID" value="GMR59965.1"/>
    <property type="molecule type" value="Genomic_DNA"/>
</dbReference>
<sequence length="242" mass="25494">GGQNGYAHVSSASSPYSLSLPRSQAQTEYVVADSAALHAFSQSISSQPVPGLASSQSSYIRPQSGLPPSTIQYATVPAGVAVDQHLARQIANEAATYVASKPSGNQYVQTKQNAFARQHNPSVNEYARVGSIEGGSAVREQYMTRPQPIPSSAYVNANLHRDIKPVEVHPVIVDVPPPPSPSRAQFSAPSDTEILAAEQSDPMVLPSASQHDAPPIPPAAPVQTTVIESVDTTSLVLHSDDI</sequence>
<keyword evidence="3" id="KW-1185">Reference proteome</keyword>
<evidence type="ECO:0000313" key="2">
    <source>
        <dbReference type="EMBL" id="GMR59965.1"/>
    </source>
</evidence>
<feature type="non-terminal residue" evidence="2">
    <location>
        <position position="1"/>
    </location>
</feature>
<feature type="region of interest" description="Disordered" evidence="1">
    <location>
        <begin position="200"/>
        <end position="220"/>
    </location>
</feature>
<evidence type="ECO:0000256" key="1">
    <source>
        <dbReference type="SAM" id="MobiDB-lite"/>
    </source>
</evidence>
<feature type="non-terminal residue" evidence="2">
    <location>
        <position position="242"/>
    </location>
</feature>
<gene>
    <name evidence="2" type="ORF">PMAYCL1PPCAC_30160</name>
</gene>
<organism evidence="2 3">
    <name type="scientific">Pristionchus mayeri</name>
    <dbReference type="NCBI Taxonomy" id="1317129"/>
    <lineage>
        <taxon>Eukaryota</taxon>
        <taxon>Metazoa</taxon>
        <taxon>Ecdysozoa</taxon>
        <taxon>Nematoda</taxon>
        <taxon>Chromadorea</taxon>
        <taxon>Rhabditida</taxon>
        <taxon>Rhabditina</taxon>
        <taxon>Diplogasteromorpha</taxon>
        <taxon>Diplogasteroidea</taxon>
        <taxon>Neodiplogasteridae</taxon>
        <taxon>Pristionchus</taxon>
    </lineage>
</organism>
<dbReference type="Proteomes" id="UP001328107">
    <property type="component" value="Unassembled WGS sequence"/>
</dbReference>
<proteinExistence type="predicted"/>
<protein>
    <submittedName>
        <fullName evidence="2">Uncharacterized protein</fullName>
    </submittedName>
</protein>
<reference evidence="3" key="1">
    <citation type="submission" date="2022-10" db="EMBL/GenBank/DDBJ databases">
        <title>Genome assembly of Pristionchus species.</title>
        <authorList>
            <person name="Yoshida K."/>
            <person name="Sommer R.J."/>
        </authorList>
    </citation>
    <scope>NUCLEOTIDE SEQUENCE [LARGE SCALE GENOMIC DNA]</scope>
    <source>
        <strain evidence="3">RS5460</strain>
    </source>
</reference>
<comment type="caution">
    <text evidence="2">The sequence shown here is derived from an EMBL/GenBank/DDBJ whole genome shotgun (WGS) entry which is preliminary data.</text>
</comment>
<dbReference type="AlphaFoldDB" id="A0AAN5DD61"/>
<accession>A0AAN5DD61</accession>
<evidence type="ECO:0000313" key="3">
    <source>
        <dbReference type="Proteomes" id="UP001328107"/>
    </source>
</evidence>